<dbReference type="Proteomes" id="UP000217771">
    <property type="component" value="Unassembled WGS sequence"/>
</dbReference>
<comment type="caution">
    <text evidence="1">The sequence shown here is derived from an EMBL/GenBank/DDBJ whole genome shotgun (WGS) entry which is preliminary data.</text>
</comment>
<evidence type="ECO:0000313" key="1">
    <source>
        <dbReference type="EMBL" id="PAU74942.1"/>
    </source>
</evidence>
<organism evidence="1 2">
    <name type="scientific">Halomonas salipaludis</name>
    <dbReference type="NCBI Taxonomy" id="2032625"/>
    <lineage>
        <taxon>Bacteria</taxon>
        <taxon>Pseudomonadati</taxon>
        <taxon>Pseudomonadota</taxon>
        <taxon>Gammaproteobacteria</taxon>
        <taxon>Oceanospirillales</taxon>
        <taxon>Halomonadaceae</taxon>
        <taxon>Halomonas</taxon>
    </lineage>
</organism>
<dbReference type="AlphaFoldDB" id="A0A2A2ERF1"/>
<name>A0A2A2ERF1_9GAMM</name>
<sequence>MVMSTPYKRWLRLRLTLDKSGIDAYKIYRLEQTFLKAYIKKNPKLLDTTSIDLTPEIKDLFTLTAKTILMSFFNS</sequence>
<dbReference type="EMBL" id="NSKB01000008">
    <property type="protein sequence ID" value="PAU74942.1"/>
    <property type="molecule type" value="Genomic_DNA"/>
</dbReference>
<proteinExistence type="predicted"/>
<evidence type="ECO:0000313" key="2">
    <source>
        <dbReference type="Proteomes" id="UP000217771"/>
    </source>
</evidence>
<keyword evidence="2" id="KW-1185">Reference proteome</keyword>
<protein>
    <submittedName>
        <fullName evidence="1">Uncharacterized protein</fullName>
    </submittedName>
</protein>
<gene>
    <name evidence="1" type="ORF">CK498_20515</name>
</gene>
<accession>A0A2A2ERF1</accession>
<reference evidence="1 2" key="1">
    <citation type="submission" date="2017-08" db="EMBL/GenBank/DDBJ databases">
        <title>Halomonas alkalisoli sp. nov., isolated from saline alkaline soil.</title>
        <authorList>
            <person name="Wang D."/>
            <person name="Zhang G."/>
        </authorList>
    </citation>
    <scope>NUCLEOTIDE SEQUENCE [LARGE SCALE GENOMIC DNA]</scope>
    <source>
        <strain evidence="1 2">WRN001</strain>
    </source>
</reference>